<dbReference type="InterPro" id="IPR036388">
    <property type="entry name" value="WH-like_DNA-bd_sf"/>
</dbReference>
<dbReference type="Pfam" id="PF08220">
    <property type="entry name" value="HTH_DeoR"/>
    <property type="match status" value="1"/>
</dbReference>
<dbReference type="PANTHER" id="PTHR30363:SF4">
    <property type="entry name" value="GLYCEROL-3-PHOSPHATE REGULON REPRESSOR"/>
    <property type="match status" value="1"/>
</dbReference>
<dbReference type="RefSeq" id="WP_030177641.1">
    <property type="nucleotide sequence ID" value="NZ_CP048261.1"/>
</dbReference>
<dbReference type="InterPro" id="IPR037171">
    <property type="entry name" value="NagB/RpiA_transferase-like"/>
</dbReference>
<evidence type="ECO:0000256" key="3">
    <source>
        <dbReference type="ARBA" id="ARBA00023015"/>
    </source>
</evidence>
<evidence type="ECO:0000256" key="4">
    <source>
        <dbReference type="ARBA" id="ARBA00023125"/>
    </source>
</evidence>
<evidence type="ECO:0000259" key="7">
    <source>
        <dbReference type="PROSITE" id="PS51000"/>
    </source>
</evidence>
<comment type="function">
    <text evidence="6">Repressor of the lactose catabolism operon. Galactose-6-phosphate is the inducer.</text>
</comment>
<evidence type="ECO:0000313" key="8">
    <source>
        <dbReference type="EMBL" id="QST79342.1"/>
    </source>
</evidence>
<dbReference type="SUPFAM" id="SSF46785">
    <property type="entry name" value="Winged helix' DNA-binding domain"/>
    <property type="match status" value="1"/>
</dbReference>
<dbReference type="PANTHER" id="PTHR30363">
    <property type="entry name" value="HTH-TYPE TRANSCRIPTIONAL REGULATOR SRLR-RELATED"/>
    <property type="match status" value="1"/>
</dbReference>
<dbReference type="InterPro" id="IPR014036">
    <property type="entry name" value="DeoR-like_C"/>
</dbReference>
<evidence type="ECO:0000256" key="6">
    <source>
        <dbReference type="ARBA" id="ARBA00024937"/>
    </source>
</evidence>
<dbReference type="InterPro" id="IPR050313">
    <property type="entry name" value="Carb_Metab_HTH_regulators"/>
</dbReference>
<gene>
    <name evidence="8" type="ORF">SRIM_003350</name>
</gene>
<dbReference type="AlphaFoldDB" id="A0A8A1UK92"/>
<keyword evidence="2" id="KW-0678">Repressor</keyword>
<evidence type="ECO:0000256" key="2">
    <source>
        <dbReference type="ARBA" id="ARBA00022491"/>
    </source>
</evidence>
<reference evidence="8" key="1">
    <citation type="submission" date="2012-12" db="EMBL/GenBank/DDBJ databases">
        <authorList>
            <person name="Pethick F.E."/>
            <person name="MacFadyen A.C."/>
            <person name="Tang Z."/>
            <person name="Sangal V."/>
            <person name="Tze-Tze L."/>
            <person name="Chu J."/>
            <person name="Guo M."/>
            <person name="Kirby R."/>
            <person name="Hoskisson P.A."/>
            <person name="Herron P.R."/>
            <person name="Hunter I.S."/>
        </authorList>
    </citation>
    <scope>NUCLEOTIDE SEQUENCE</scope>
    <source>
        <strain evidence="8">ATCC 10970</strain>
    </source>
</reference>
<dbReference type="InterPro" id="IPR018356">
    <property type="entry name" value="Tscrpt_reg_HTH_DeoR_CS"/>
</dbReference>
<evidence type="ECO:0000256" key="1">
    <source>
        <dbReference type="ARBA" id="ARBA00021390"/>
    </source>
</evidence>
<dbReference type="GeneID" id="66852932"/>
<keyword evidence="3" id="KW-0805">Transcription regulation</keyword>
<keyword evidence="5" id="KW-0804">Transcription</keyword>
<dbReference type="Pfam" id="PF00455">
    <property type="entry name" value="DeoRC"/>
    <property type="match status" value="1"/>
</dbReference>
<dbReference type="GO" id="GO:0003677">
    <property type="term" value="F:DNA binding"/>
    <property type="evidence" value="ECO:0007669"/>
    <property type="project" value="UniProtKB-KW"/>
</dbReference>
<reference evidence="8" key="2">
    <citation type="submission" date="2020-01" db="EMBL/GenBank/DDBJ databases">
        <authorList>
            <person name="Algora L."/>
            <person name="Schniete J.K."/>
            <person name="MacFadyen A."/>
            <person name="Hoskisson P.A."/>
            <person name="Hunter I.S."/>
            <person name="Herron P.R."/>
        </authorList>
    </citation>
    <scope>NUCLEOTIDE SEQUENCE</scope>
    <source>
        <strain evidence="8">ATCC 10970</strain>
    </source>
</reference>
<dbReference type="SUPFAM" id="SSF100950">
    <property type="entry name" value="NagB/RpiA/CoA transferase-like"/>
    <property type="match status" value="1"/>
</dbReference>
<dbReference type="GO" id="GO:0003700">
    <property type="term" value="F:DNA-binding transcription factor activity"/>
    <property type="evidence" value="ECO:0007669"/>
    <property type="project" value="InterPro"/>
</dbReference>
<organism evidence="8 9">
    <name type="scientific">Streptomyces rimosus subsp. rimosus (strain ATCC 10970 / DSM 40260 / JCM 4667 / NRRL 2234)</name>
    <dbReference type="NCBI Taxonomy" id="1265868"/>
    <lineage>
        <taxon>Bacteria</taxon>
        <taxon>Bacillati</taxon>
        <taxon>Actinomycetota</taxon>
        <taxon>Actinomycetes</taxon>
        <taxon>Kitasatosporales</taxon>
        <taxon>Streptomycetaceae</taxon>
        <taxon>Streptomyces</taxon>
    </lineage>
</organism>
<dbReference type="PROSITE" id="PS00894">
    <property type="entry name" value="HTH_DEOR_1"/>
    <property type="match status" value="1"/>
</dbReference>
<reference evidence="8" key="3">
    <citation type="journal article" date="2021" name="bioRxiv">
        <title>Bilateral symmetry of linear streptomycete chromosomes.</title>
        <authorList>
            <person name="Algora-Gallardo L."/>
            <person name="Schniete J.K."/>
            <person name="Mark D.R."/>
            <person name="Hunter I.S."/>
            <person name="Herron P.R."/>
        </authorList>
    </citation>
    <scope>NUCLEOTIDE SEQUENCE</scope>
    <source>
        <strain evidence="8">ATCC 10970</strain>
    </source>
</reference>
<dbReference type="PROSITE" id="PS51000">
    <property type="entry name" value="HTH_DEOR_2"/>
    <property type="match status" value="1"/>
</dbReference>
<dbReference type="InterPro" id="IPR001034">
    <property type="entry name" value="DeoR_HTH"/>
</dbReference>
<proteinExistence type="predicted"/>
<dbReference type="SMART" id="SM01134">
    <property type="entry name" value="DeoRC"/>
    <property type="match status" value="1"/>
</dbReference>
<name>A0A8A1UK92_STRR1</name>
<dbReference type="SMART" id="SM00420">
    <property type="entry name" value="HTH_DEOR"/>
    <property type="match status" value="1"/>
</dbReference>
<evidence type="ECO:0000256" key="5">
    <source>
        <dbReference type="ARBA" id="ARBA00023163"/>
    </source>
</evidence>
<accession>A0A8A1UK92</accession>
<sequence>MAAKARLSQAGVEQRRQAVLRYVADHGALRIDALADRFDVSLMTMHRDLDDLAARHLLRKERGRAVAFPALTMETATRFREGAGLAAKTALCAAVAGRITPGSTVLMDDSTTLYPLAGLLARRDPADGITVLTNSVGLAQRLGAVPGVDVTLLGGRYHGEFNSCTGPEVGGALARLHADLVLTSATAVLDGRLFHPLREYVEVKEAMLAAAEEAVLLVDHAKFGKRATYAYGTAARYGTVVTDTATPAGEVAALRATGAAVQVVRSKP</sequence>
<dbReference type="EMBL" id="CP048261">
    <property type="protein sequence ID" value="QST79342.1"/>
    <property type="molecule type" value="Genomic_DNA"/>
</dbReference>
<feature type="domain" description="HTH deoR-type" evidence="7">
    <location>
        <begin position="12"/>
        <end position="67"/>
    </location>
</feature>
<evidence type="ECO:0000313" key="9">
    <source>
        <dbReference type="Proteomes" id="UP000011074"/>
    </source>
</evidence>
<dbReference type="InterPro" id="IPR036390">
    <property type="entry name" value="WH_DNA-bd_sf"/>
</dbReference>
<keyword evidence="4" id="KW-0238">DNA-binding</keyword>
<dbReference type="Gene3D" id="1.10.10.10">
    <property type="entry name" value="Winged helix-like DNA-binding domain superfamily/Winged helix DNA-binding domain"/>
    <property type="match status" value="1"/>
</dbReference>
<dbReference type="Proteomes" id="UP000011074">
    <property type="component" value="Chromosome"/>
</dbReference>
<protein>
    <recommendedName>
        <fullName evidence="1">Lactose phosphotransferase system repressor</fullName>
    </recommendedName>
</protein>